<dbReference type="Gene3D" id="3.40.50.300">
    <property type="entry name" value="P-loop containing nucleotide triphosphate hydrolases"/>
    <property type="match status" value="1"/>
</dbReference>
<evidence type="ECO:0000313" key="1">
    <source>
        <dbReference type="EMBL" id="PRD64770.1"/>
    </source>
</evidence>
<reference evidence="1 2" key="1">
    <citation type="submission" date="2018-03" db="EMBL/GenBank/DDBJ databases">
        <title>Comparative genomics illustrates the genes involved in a hyperalkaliphilic mechanisms of Serpentinomonas isolated from highly-alkaline calcium-rich serpentinized springs.</title>
        <authorList>
            <person name="Suzuki S."/>
            <person name="Ishii S."/>
            <person name="Walworth N."/>
            <person name="Bird L."/>
            <person name="Kuenen J.G."/>
            <person name="Nealson K.H."/>
        </authorList>
    </citation>
    <scope>NUCLEOTIDE SEQUENCE [LARGE SCALE GENOMIC DNA]</scope>
    <source>
        <strain evidence="1 2">P1</strain>
    </source>
</reference>
<sequence>MTAVQPRLRMFAGPNGSGKSTLKEVLDPDWLGVYVNADDIEADVRQRGFLALGDFGVETSEAELHAFFADSTLLRKSGLLEEALQIRLQDGRVVFGAVAVNSYFASVLVDFIRHDLVRRRVSFTFETVMSAHAKVEFFCQAREQGFRTYLYYVATEDPEINVSRVAHRVSMGKHDVPREKIVERYHRSLEYLADAVMCSDRAYVFDNSTAERVWVAEITDGADLEMKTDSMPYWFKTALLDKLAADEAGQD</sequence>
<evidence type="ECO:0000313" key="2">
    <source>
        <dbReference type="Proteomes" id="UP000238589"/>
    </source>
</evidence>
<dbReference type="Proteomes" id="UP000238589">
    <property type="component" value="Unassembled WGS sequence"/>
</dbReference>
<dbReference type="AlphaFoldDB" id="A0A2S9K2S0"/>
<dbReference type="PANTHER" id="PTHR39206:SF1">
    <property type="entry name" value="SLL8004 PROTEIN"/>
    <property type="match status" value="1"/>
</dbReference>
<proteinExistence type="predicted"/>
<protein>
    <recommendedName>
        <fullName evidence="3">UDP-N-acetylglucosamine kinase</fullName>
    </recommendedName>
</protein>
<keyword evidence="2" id="KW-1185">Reference proteome</keyword>
<name>A0A2S9K2S0_9BURK</name>
<gene>
    <name evidence="1" type="ORF">C6P64_12720</name>
</gene>
<evidence type="ECO:0008006" key="3">
    <source>
        <dbReference type="Google" id="ProtNLM"/>
    </source>
</evidence>
<organism evidence="1 2">
    <name type="scientific">Malikia granosa</name>
    <dbReference type="NCBI Taxonomy" id="263067"/>
    <lineage>
        <taxon>Bacteria</taxon>
        <taxon>Pseudomonadati</taxon>
        <taxon>Pseudomonadota</taxon>
        <taxon>Betaproteobacteria</taxon>
        <taxon>Burkholderiales</taxon>
        <taxon>Comamonadaceae</taxon>
        <taxon>Malikia</taxon>
    </lineage>
</organism>
<dbReference type="InterPro" id="IPR027417">
    <property type="entry name" value="P-loop_NTPase"/>
</dbReference>
<dbReference type="PANTHER" id="PTHR39206">
    <property type="entry name" value="SLL8004 PROTEIN"/>
    <property type="match status" value="1"/>
</dbReference>
<comment type="caution">
    <text evidence="1">The sequence shown here is derived from an EMBL/GenBank/DDBJ whole genome shotgun (WGS) entry which is preliminary data.</text>
</comment>
<dbReference type="EMBL" id="PVLQ01000047">
    <property type="protein sequence ID" value="PRD64770.1"/>
    <property type="molecule type" value="Genomic_DNA"/>
</dbReference>
<dbReference type="SUPFAM" id="SSF52540">
    <property type="entry name" value="P-loop containing nucleoside triphosphate hydrolases"/>
    <property type="match status" value="1"/>
</dbReference>
<accession>A0A2S9K2S0</accession>
<dbReference type="OrthoDB" id="9791543at2"/>